<feature type="domain" description="Ribosomal RNA methyltransferase FtsJ" evidence="10">
    <location>
        <begin position="25"/>
        <end position="202"/>
    </location>
</feature>
<evidence type="ECO:0000256" key="9">
    <source>
        <dbReference type="SAM" id="MobiDB-lite"/>
    </source>
</evidence>
<dbReference type="Gene3D" id="3.40.50.150">
    <property type="entry name" value="Vaccinia Virus protein VP39"/>
    <property type="match status" value="1"/>
</dbReference>
<keyword evidence="14" id="KW-1185">Reference proteome</keyword>
<feature type="compositionally biased region" description="Acidic residues" evidence="9">
    <location>
        <begin position="591"/>
        <end position="610"/>
    </location>
</feature>
<gene>
    <name evidence="13" type="primary">SPB1</name>
    <name evidence="13" type="ORF">C6P46_005768</name>
</gene>
<dbReference type="InterPro" id="IPR050082">
    <property type="entry name" value="RNA_methyltr_RlmE"/>
</dbReference>
<dbReference type="InterPro" id="IPR002877">
    <property type="entry name" value="RNA_MeTrfase_FtsJ_dom"/>
</dbReference>
<keyword evidence="2 8" id="KW-0690">Ribosome biogenesis</keyword>
<dbReference type="PANTHER" id="PTHR10920">
    <property type="entry name" value="RIBOSOMAL RNA METHYLTRANSFERASE"/>
    <property type="match status" value="1"/>
</dbReference>
<comment type="subcellular location">
    <subcellularLocation>
        <location evidence="1 8">Nucleus</location>
        <location evidence="1 8">Nucleolus</location>
    </subcellularLocation>
</comment>
<keyword evidence="4 8" id="KW-0489">Methyltransferase</keyword>
<dbReference type="AlphaFoldDB" id="A0A9P7B4M9"/>
<dbReference type="SUPFAM" id="SSF53335">
    <property type="entry name" value="S-adenosyl-L-methionine-dependent methyltransferases"/>
    <property type="match status" value="1"/>
</dbReference>
<dbReference type="OrthoDB" id="1287559at2759"/>
<dbReference type="GO" id="GO:0000463">
    <property type="term" value="P:maturation of LSU-rRNA from tricistronic rRNA transcript (SSU-rRNA, 5.8S rRNA, LSU-rRNA)"/>
    <property type="evidence" value="ECO:0007669"/>
    <property type="project" value="TreeGrafter"/>
</dbReference>
<keyword evidence="5 8" id="KW-0808">Transferase</keyword>
<evidence type="ECO:0000313" key="13">
    <source>
        <dbReference type="EMBL" id="KAG0658405.1"/>
    </source>
</evidence>
<feature type="compositionally biased region" description="Acidic residues" evidence="9">
    <location>
        <begin position="735"/>
        <end position="783"/>
    </location>
</feature>
<dbReference type="Pfam" id="PF11861">
    <property type="entry name" value="DUF3381"/>
    <property type="match status" value="1"/>
</dbReference>
<dbReference type="Pfam" id="PF01728">
    <property type="entry name" value="FtsJ"/>
    <property type="match status" value="1"/>
</dbReference>
<dbReference type="HAMAP" id="MF_03163">
    <property type="entry name" value="RNA_methyltr_E_SPB1"/>
    <property type="match status" value="1"/>
</dbReference>
<comment type="similarity">
    <text evidence="8">Belongs to the class I-like SAM-binding methyltransferase superfamily. RNA methyltransferase RlmE family. SPB1 subfamily.</text>
</comment>
<comment type="caution">
    <text evidence="13">The sequence shown here is derived from an EMBL/GenBank/DDBJ whole genome shotgun (WGS) entry which is preliminary data.</text>
</comment>
<feature type="binding site" evidence="8">
    <location>
        <position position="119"/>
    </location>
    <ligand>
        <name>S-adenosyl-L-methionine</name>
        <dbReference type="ChEBI" id="CHEBI:59789"/>
    </ligand>
</feature>
<feature type="domain" description="Ribosomal RNA methyltransferase SPB1-like C-terminal" evidence="11">
    <location>
        <begin position="756"/>
        <end position="982"/>
    </location>
</feature>
<dbReference type="HAMAP" id="MF_01547">
    <property type="entry name" value="RNA_methyltr_E"/>
    <property type="match status" value="1"/>
</dbReference>
<evidence type="ECO:0000259" key="11">
    <source>
        <dbReference type="Pfam" id="PF07780"/>
    </source>
</evidence>
<feature type="compositionally biased region" description="Acidic residues" evidence="9">
    <location>
        <begin position="527"/>
        <end position="538"/>
    </location>
</feature>
<evidence type="ECO:0000256" key="3">
    <source>
        <dbReference type="ARBA" id="ARBA00022552"/>
    </source>
</evidence>
<dbReference type="GO" id="GO:0008650">
    <property type="term" value="F:rRNA (uridine-2'-O-)-methyltransferase activity"/>
    <property type="evidence" value="ECO:0007669"/>
    <property type="project" value="TreeGrafter"/>
</dbReference>
<evidence type="ECO:0000259" key="10">
    <source>
        <dbReference type="Pfam" id="PF01728"/>
    </source>
</evidence>
<dbReference type="GO" id="GO:0005730">
    <property type="term" value="C:nucleolus"/>
    <property type="evidence" value="ECO:0007669"/>
    <property type="project" value="UniProtKB-SubCell"/>
</dbReference>
<organism evidence="13 14">
    <name type="scientific">Rhodotorula mucilaginosa</name>
    <name type="common">Yeast</name>
    <name type="synonym">Rhodotorula rubra</name>
    <dbReference type="NCBI Taxonomy" id="5537"/>
    <lineage>
        <taxon>Eukaryota</taxon>
        <taxon>Fungi</taxon>
        <taxon>Dikarya</taxon>
        <taxon>Basidiomycota</taxon>
        <taxon>Pucciniomycotina</taxon>
        <taxon>Microbotryomycetes</taxon>
        <taxon>Sporidiobolales</taxon>
        <taxon>Sporidiobolaceae</taxon>
        <taxon>Rhodotorula</taxon>
    </lineage>
</organism>
<feature type="compositionally biased region" description="Acidic residues" evidence="9">
    <location>
        <begin position="708"/>
        <end position="728"/>
    </location>
</feature>
<dbReference type="InterPro" id="IPR028589">
    <property type="entry name" value="SPB1-like"/>
</dbReference>
<feature type="compositionally biased region" description="Low complexity" evidence="9">
    <location>
        <begin position="635"/>
        <end position="657"/>
    </location>
</feature>
<evidence type="ECO:0000256" key="1">
    <source>
        <dbReference type="ARBA" id="ARBA00004604"/>
    </source>
</evidence>
<feature type="region of interest" description="Disordered" evidence="9">
    <location>
        <begin position="557"/>
        <end position="788"/>
    </location>
</feature>
<feature type="binding site" evidence="8">
    <location>
        <position position="57"/>
    </location>
    <ligand>
        <name>S-adenosyl-L-methionine</name>
        <dbReference type="ChEBI" id="CHEBI:59789"/>
    </ligand>
</feature>
<feature type="compositionally biased region" description="Acidic residues" evidence="9">
    <location>
        <begin position="495"/>
        <end position="506"/>
    </location>
</feature>
<dbReference type="GO" id="GO:0030687">
    <property type="term" value="C:preribosome, large subunit precursor"/>
    <property type="evidence" value="ECO:0007669"/>
    <property type="project" value="TreeGrafter"/>
</dbReference>
<feature type="binding site" evidence="8">
    <location>
        <position position="59"/>
    </location>
    <ligand>
        <name>S-adenosyl-L-methionine</name>
        <dbReference type="ChEBI" id="CHEBI:59789"/>
    </ligand>
</feature>
<evidence type="ECO:0000256" key="8">
    <source>
        <dbReference type="HAMAP-Rule" id="MF_03163"/>
    </source>
</evidence>
<evidence type="ECO:0000256" key="7">
    <source>
        <dbReference type="ARBA" id="ARBA00023242"/>
    </source>
</evidence>
<evidence type="ECO:0000256" key="5">
    <source>
        <dbReference type="ARBA" id="ARBA00022679"/>
    </source>
</evidence>
<reference evidence="13 14" key="1">
    <citation type="submission" date="2020-11" db="EMBL/GenBank/DDBJ databases">
        <title>Kefir isolates.</title>
        <authorList>
            <person name="Marcisauskas S."/>
            <person name="Kim Y."/>
            <person name="Blasche S."/>
        </authorList>
    </citation>
    <scope>NUCLEOTIDE SEQUENCE [LARGE SCALE GENOMIC DNA]</scope>
    <source>
        <strain evidence="13 14">KR</strain>
    </source>
</reference>
<dbReference type="GO" id="GO:0016435">
    <property type="term" value="F:rRNA (guanine) methyltransferase activity"/>
    <property type="evidence" value="ECO:0007669"/>
    <property type="project" value="TreeGrafter"/>
</dbReference>
<evidence type="ECO:0000256" key="4">
    <source>
        <dbReference type="ARBA" id="ARBA00022603"/>
    </source>
</evidence>
<evidence type="ECO:0000259" key="12">
    <source>
        <dbReference type="Pfam" id="PF11861"/>
    </source>
</evidence>
<keyword evidence="7 8" id="KW-0539">Nucleus</keyword>
<accession>A0A9P7B4M9</accession>
<feature type="region of interest" description="Disordered" evidence="9">
    <location>
        <begin position="478"/>
        <end position="545"/>
    </location>
</feature>
<evidence type="ECO:0000313" key="14">
    <source>
        <dbReference type="Proteomes" id="UP000777482"/>
    </source>
</evidence>
<feature type="compositionally biased region" description="Basic residues" evidence="9">
    <location>
        <begin position="568"/>
        <end position="578"/>
    </location>
</feature>
<dbReference type="GO" id="GO:0000466">
    <property type="term" value="P:maturation of 5.8S rRNA from tricistronic rRNA transcript (SSU-rRNA, 5.8S rRNA, LSU-rRNA)"/>
    <property type="evidence" value="ECO:0007669"/>
    <property type="project" value="TreeGrafter"/>
</dbReference>
<feature type="domain" description="DUF3381" evidence="12">
    <location>
        <begin position="299"/>
        <end position="449"/>
    </location>
</feature>
<feature type="active site" description="Proton acceptor" evidence="8">
    <location>
        <position position="159"/>
    </location>
</feature>
<dbReference type="Pfam" id="PF07780">
    <property type="entry name" value="Spb1_C"/>
    <property type="match status" value="1"/>
</dbReference>
<protein>
    <submittedName>
        <fullName evidence="13">AdoMet-dependent rRNA methyltransferase spb1</fullName>
    </submittedName>
</protein>
<name>A0A9P7B4M9_RHOMI</name>
<dbReference type="InterPro" id="IPR024576">
    <property type="entry name" value="rRNA_MeTfrase_Spb1_DUF3381"/>
</dbReference>
<dbReference type="PANTHER" id="PTHR10920:SF13">
    <property type="entry name" value="PRE-RRNA 2'-O-RIBOSE RNA METHYLTRANSFERASE FTSJ3"/>
    <property type="match status" value="1"/>
</dbReference>
<sequence length="992" mass="111422">MGKDQKKTGKGRLDKWYQLAKEQGYRARSAFKLVQLNRKYDFLASAKCVIDLCAAPGGWLQVAAKQMPQQNSIIIGVDLVPIKPIPRCITLVEDITTESCRRALRAEMKDWKADVVLHDGAPNVGSAWVQDAFTQVELVLASLKLAVEFLRPGGTFCTKVFRSKDYNSLLWVFNQLFTKVEATKPPSSRNVSAEIFVTCQGYLAPAKIDPKLLNPKFVFAEVDAIADEEEETNASKKNKRVRDGDEVEIELDDAAAEGVSSTKLARIAKSKTNPLSKLEGKHVTTKDVMTPASLNVFAPEKKRKQREGYDDDDRILYKECRVMEWIRHPDPIGVLSMVNRMRWAEAEDKELLKNPLTTGEIKACVDDLKVLGKKDFKMLLKYRTEIREDLGLDGKPEAVEAADANIEVEPIDEEEQLTNELERLARDEAFKKRRERRRANEKKAREVQRMQLNMVTPMDIGLERQDLVDDSEMFDLGEVEGGKARRGVKGGNLGSDDEMSDEDELDGMPGRPINPIPEGAVRRDFEGEGEDEYDSDASDSERKARRLEESLDLLYESYQQTKLERDAKHKVKEQRRKRAMAEGGEFRGFNSDDDDKDSDESDRDDEEDFDPAPQPSESEGDSSDEEVETQLVPSKATKATKPSAPAAKAKTTAATTAAEKKQKAGLLTNLKAEKVLSSSAKSRQAEMWFDQPAFKGLPGGLDALLNGGDDDASDAEEEEDESFEEDDEGVKSVWDELDEDEDDEDQEDGAEEEGDSESDDDFDGAREEFEEDEEMEEEADIDAEEKAEIEKAERIAKLGLTTAEAMTLAQQLVNQERTRTQLVDEGFNRHTDVVGGGGLPSWFIDDEQRHFRHNIPITKDAVQAIRDKQRELNARPIKKVAEAKARKKMRTIRRLEKMKAKAQGINDDEENGLTEKEKAASIAKVLARSAKAGKTKKPETKLVVARGPNRGIAGRPKGVKGKYKIVDSRMKKEVRALKRIQKRDRKSSGRRK</sequence>
<dbReference type="EMBL" id="PUHQ01000066">
    <property type="protein sequence ID" value="KAG0658405.1"/>
    <property type="molecule type" value="Genomic_DNA"/>
</dbReference>
<evidence type="ECO:0000256" key="6">
    <source>
        <dbReference type="ARBA" id="ARBA00022691"/>
    </source>
</evidence>
<keyword evidence="3 8" id="KW-0698">rRNA processing</keyword>
<feature type="binding site" evidence="8">
    <location>
        <position position="78"/>
    </location>
    <ligand>
        <name>S-adenosyl-L-methionine</name>
        <dbReference type="ChEBI" id="CHEBI:59789"/>
    </ligand>
</feature>
<dbReference type="InterPro" id="IPR012920">
    <property type="entry name" value="rRNA_MeTfrase_SPB1-like_C"/>
</dbReference>
<dbReference type="InterPro" id="IPR029063">
    <property type="entry name" value="SAM-dependent_MTases_sf"/>
</dbReference>
<feature type="compositionally biased region" description="Acidic residues" evidence="9">
    <location>
        <begin position="618"/>
        <end position="628"/>
    </location>
</feature>
<proteinExistence type="inferred from homology"/>
<keyword evidence="6 8" id="KW-0949">S-adenosyl-L-methionine</keyword>
<dbReference type="Proteomes" id="UP000777482">
    <property type="component" value="Unassembled WGS sequence"/>
</dbReference>
<feature type="binding site" evidence="8">
    <location>
        <position position="94"/>
    </location>
    <ligand>
        <name>S-adenosyl-L-methionine</name>
        <dbReference type="ChEBI" id="CHEBI:59789"/>
    </ligand>
</feature>
<dbReference type="FunFam" id="3.40.50.150:FF:000004">
    <property type="entry name" value="AdoMet-dependent rRNA methyltransferase SPB1"/>
    <property type="match status" value="1"/>
</dbReference>
<evidence type="ECO:0000256" key="2">
    <source>
        <dbReference type="ARBA" id="ARBA00022517"/>
    </source>
</evidence>
<dbReference type="InterPro" id="IPR015507">
    <property type="entry name" value="rRNA-MeTfrase_E"/>
</dbReference>